<dbReference type="Pfam" id="PF07992">
    <property type="entry name" value="Pyr_redox_2"/>
    <property type="match status" value="1"/>
</dbReference>
<feature type="domain" description="Reductase C-terminal" evidence="6">
    <location>
        <begin position="326"/>
        <end position="411"/>
    </location>
</feature>
<dbReference type="InterPro" id="IPR028202">
    <property type="entry name" value="Reductase_C"/>
</dbReference>
<dbReference type="InterPro" id="IPR016156">
    <property type="entry name" value="FAD/NAD-linked_Rdtase_dimer_sf"/>
</dbReference>
<dbReference type="PANTHER" id="PTHR43557:SF2">
    <property type="entry name" value="RIESKE DOMAIN-CONTAINING PROTEIN-RELATED"/>
    <property type="match status" value="1"/>
</dbReference>
<evidence type="ECO:0000313" key="7">
    <source>
        <dbReference type="EMBL" id="GAC84651.1"/>
    </source>
</evidence>
<keyword evidence="4" id="KW-0560">Oxidoreductase</keyword>
<gene>
    <name evidence="7" type="ORF">GP2_024_00780</name>
</gene>
<dbReference type="InterPro" id="IPR023753">
    <property type="entry name" value="FAD/NAD-binding_dom"/>
</dbReference>
<dbReference type="SUPFAM" id="SSF55424">
    <property type="entry name" value="FAD/NAD-linked reductases, dimerisation (C-terminal) domain"/>
    <property type="match status" value="1"/>
</dbReference>
<name>A0ABQ0INY7_9ACTN</name>
<protein>
    <submittedName>
        <fullName evidence="7">Ferredoxin reductase</fullName>
    </submittedName>
</protein>
<sequence>MAMQGDPAAEGEQPIVVIGLGHAGMQVTALLRQGGCTGEIIAIEADATEPYQRPPLSKKFNRPDHLEPLKPADFFTGQRIEAIFDRRVVGLERQSRRVRLSDGTAIGYRKLVIATGARAVVPDVAGFELAGVQTLRTLDDVAVLRKAAVPGAHLLIIGGGYIGLEVAATAAAEGVEVTIVEREAQLLARTASPRFAAEIERMQRALGVRVRCATTVTELQGGPQVRAARLSDGSTVAVDAVLVGVGVVPNSEPAVAAGIDCRNGIVVDRSGRTSDPDVFAIGDVTSRPLPDGSRARLESIPSAVEQAKAAAAAILGEAPAPLEVPWFWSDQCDHRIKVAGLLDPARELDVFIKRSGEPDSLTVLHVAGDQLVCAETVNSAVDFMAARKFIKDGRQLDRRLLGEPDIPLKDSLLTKVRNQS</sequence>
<proteinExistence type="predicted"/>
<comment type="cofactor">
    <cofactor evidence="1">
        <name>FAD</name>
        <dbReference type="ChEBI" id="CHEBI:57692"/>
    </cofactor>
</comment>
<evidence type="ECO:0000259" key="5">
    <source>
        <dbReference type="Pfam" id="PF07992"/>
    </source>
</evidence>
<organism evidence="7 8">
    <name type="scientific">Gordonia paraffinivorans NBRC 108238</name>
    <dbReference type="NCBI Taxonomy" id="1223543"/>
    <lineage>
        <taxon>Bacteria</taxon>
        <taxon>Bacillati</taxon>
        <taxon>Actinomycetota</taxon>
        <taxon>Actinomycetes</taxon>
        <taxon>Mycobacteriales</taxon>
        <taxon>Gordoniaceae</taxon>
        <taxon>Gordonia</taxon>
    </lineage>
</organism>
<evidence type="ECO:0000256" key="2">
    <source>
        <dbReference type="ARBA" id="ARBA00022630"/>
    </source>
</evidence>
<reference evidence="7 8" key="1">
    <citation type="submission" date="2013-02" db="EMBL/GenBank/DDBJ databases">
        <title>Whole genome shotgun sequence of Gordonia paraffinivorans NBRC 108238.</title>
        <authorList>
            <person name="Isaki-Nakamura S."/>
            <person name="Hosoyama A."/>
            <person name="Tsuchikane K."/>
            <person name="Ando Y."/>
            <person name="Baba S."/>
            <person name="Ohji S."/>
            <person name="Hamada M."/>
            <person name="Tamura T."/>
            <person name="Yamazoe A."/>
            <person name="Yamazaki S."/>
            <person name="Fujita N."/>
        </authorList>
    </citation>
    <scope>NUCLEOTIDE SEQUENCE [LARGE SCALE GENOMIC DNA]</scope>
    <source>
        <strain evidence="7 8">NBRC 108238</strain>
    </source>
</reference>
<keyword evidence="3" id="KW-0274">FAD</keyword>
<dbReference type="InterPro" id="IPR050446">
    <property type="entry name" value="FAD-oxidoreductase/Apoptosis"/>
</dbReference>
<accession>A0ABQ0INY7</accession>
<comment type="caution">
    <text evidence="7">The sequence shown here is derived from an EMBL/GenBank/DDBJ whole genome shotgun (WGS) entry which is preliminary data.</text>
</comment>
<dbReference type="PANTHER" id="PTHR43557">
    <property type="entry name" value="APOPTOSIS-INDUCING FACTOR 1"/>
    <property type="match status" value="1"/>
</dbReference>
<evidence type="ECO:0000259" key="6">
    <source>
        <dbReference type="Pfam" id="PF14759"/>
    </source>
</evidence>
<dbReference type="InterPro" id="IPR036188">
    <property type="entry name" value="FAD/NAD-bd_sf"/>
</dbReference>
<dbReference type="SUPFAM" id="SSF51905">
    <property type="entry name" value="FAD/NAD(P)-binding domain"/>
    <property type="match status" value="1"/>
</dbReference>
<evidence type="ECO:0000256" key="1">
    <source>
        <dbReference type="ARBA" id="ARBA00001974"/>
    </source>
</evidence>
<keyword evidence="8" id="KW-1185">Reference proteome</keyword>
<keyword evidence="2" id="KW-0285">Flavoprotein</keyword>
<dbReference type="RefSeq" id="WP_006900879.1">
    <property type="nucleotide sequence ID" value="NZ_BAOQ01000024.1"/>
</dbReference>
<evidence type="ECO:0000256" key="4">
    <source>
        <dbReference type="ARBA" id="ARBA00023002"/>
    </source>
</evidence>
<dbReference type="PRINTS" id="PR00411">
    <property type="entry name" value="PNDRDTASEI"/>
</dbReference>
<dbReference type="Proteomes" id="UP000035021">
    <property type="component" value="Unassembled WGS sequence"/>
</dbReference>
<dbReference type="PRINTS" id="PR00368">
    <property type="entry name" value="FADPNR"/>
</dbReference>
<dbReference type="Gene3D" id="3.30.390.30">
    <property type="match status" value="1"/>
</dbReference>
<evidence type="ECO:0000256" key="3">
    <source>
        <dbReference type="ARBA" id="ARBA00022827"/>
    </source>
</evidence>
<dbReference type="Gene3D" id="3.50.50.60">
    <property type="entry name" value="FAD/NAD(P)-binding domain"/>
    <property type="match status" value="2"/>
</dbReference>
<dbReference type="EMBL" id="BAOQ01000024">
    <property type="protein sequence ID" value="GAC84651.1"/>
    <property type="molecule type" value="Genomic_DNA"/>
</dbReference>
<evidence type="ECO:0000313" key="8">
    <source>
        <dbReference type="Proteomes" id="UP000035021"/>
    </source>
</evidence>
<feature type="domain" description="FAD/NAD(P)-binding" evidence="5">
    <location>
        <begin position="15"/>
        <end position="307"/>
    </location>
</feature>
<dbReference type="Pfam" id="PF14759">
    <property type="entry name" value="Reductase_C"/>
    <property type="match status" value="1"/>
</dbReference>